<gene>
    <name evidence="2" type="ORF">C4N26_05000</name>
    <name evidence="1" type="ORF">C4N27_02145</name>
</gene>
<comment type="caution">
    <text evidence="2">The sequence shown here is derived from an EMBL/GenBank/DDBJ whole genome shotgun (WGS) entry which is preliminary data.</text>
</comment>
<name>A0A329U0C0_9FIRM</name>
<evidence type="ECO:0000313" key="4">
    <source>
        <dbReference type="Proteomes" id="UP000251144"/>
    </source>
</evidence>
<organism evidence="2 4">
    <name type="scientific">Faecalibacterium prausnitzii</name>
    <dbReference type="NCBI Taxonomy" id="853"/>
    <lineage>
        <taxon>Bacteria</taxon>
        <taxon>Bacillati</taxon>
        <taxon>Bacillota</taxon>
        <taxon>Clostridia</taxon>
        <taxon>Eubacteriales</taxon>
        <taxon>Oscillospiraceae</taxon>
        <taxon>Faecalibacterium</taxon>
    </lineage>
</organism>
<sequence length="121" mass="12500">MLGLAVMGAVLYTLFQKSAPAFGLFVSMGAAVLVLWKISTAAQTVLSGLTKLEQRAGGDAFSCLLRCTGVILLADYAHSLCEEAGAESLAWCTALAGRVLVLAAAWPLLEEIGQKIGSIAG</sequence>
<proteinExistence type="predicted"/>
<accession>A0A329U0C0</accession>
<dbReference type="RefSeq" id="WP_158394488.1">
    <property type="nucleotide sequence ID" value="NZ_CP026548.1"/>
</dbReference>
<dbReference type="AlphaFoldDB" id="A0A329U0C0"/>
<reference evidence="3 4" key="1">
    <citation type="submission" date="2018-02" db="EMBL/GenBank/DDBJ databases">
        <title>Complete genome sequencing of Faecalibacterium prausnitzii strains isolated from the human gut.</title>
        <authorList>
            <person name="Fitzgerald B.C."/>
            <person name="Shkoporov A.N."/>
            <person name="Ross P.R."/>
            <person name="Hill C."/>
        </authorList>
    </citation>
    <scope>NUCLEOTIDE SEQUENCE [LARGE SCALE GENOMIC DNA]</scope>
    <source>
        <strain evidence="1 3">APC942/18-1</strain>
        <strain evidence="2 4">APC942/32-1</strain>
    </source>
</reference>
<dbReference type="OrthoDB" id="1862911at2"/>
<evidence type="ECO:0000313" key="1">
    <source>
        <dbReference type="EMBL" id="RAW52969.1"/>
    </source>
</evidence>
<dbReference type="EMBL" id="PRLB01000003">
    <property type="protein sequence ID" value="RAW54744.1"/>
    <property type="molecule type" value="Genomic_DNA"/>
</dbReference>
<protein>
    <submittedName>
        <fullName evidence="2">Stage III sporulation protein AD</fullName>
    </submittedName>
</protein>
<dbReference type="Proteomes" id="UP000251144">
    <property type="component" value="Unassembled WGS sequence"/>
</dbReference>
<evidence type="ECO:0000313" key="2">
    <source>
        <dbReference type="EMBL" id="RAW54744.1"/>
    </source>
</evidence>
<dbReference type="EMBL" id="PRLA01000001">
    <property type="protein sequence ID" value="RAW52969.1"/>
    <property type="molecule type" value="Genomic_DNA"/>
</dbReference>
<dbReference type="Proteomes" id="UP000250997">
    <property type="component" value="Unassembled WGS sequence"/>
</dbReference>
<evidence type="ECO:0000313" key="3">
    <source>
        <dbReference type="Proteomes" id="UP000250997"/>
    </source>
</evidence>